<dbReference type="InterPro" id="IPR050469">
    <property type="entry name" value="Diguanylate_Cyclase"/>
</dbReference>
<name>A0A1I5MF45_9BACI</name>
<accession>A0A1I5MF45</accession>
<dbReference type="NCBIfam" id="TIGR00254">
    <property type="entry name" value="GGDEF"/>
    <property type="match status" value="1"/>
</dbReference>
<keyword evidence="1" id="KW-1133">Transmembrane helix</keyword>
<dbReference type="PANTHER" id="PTHR45138:SF9">
    <property type="entry name" value="DIGUANYLATE CYCLASE DGCM-RELATED"/>
    <property type="match status" value="1"/>
</dbReference>
<feature type="transmembrane region" description="Helical" evidence="1">
    <location>
        <begin position="92"/>
        <end position="109"/>
    </location>
</feature>
<proteinExistence type="predicted"/>
<dbReference type="GO" id="GO:1902201">
    <property type="term" value="P:negative regulation of bacterial-type flagellum-dependent cell motility"/>
    <property type="evidence" value="ECO:0007669"/>
    <property type="project" value="TreeGrafter"/>
</dbReference>
<dbReference type="OrthoDB" id="9759607at2"/>
<dbReference type="SMART" id="SM00065">
    <property type="entry name" value="GAF"/>
    <property type="match status" value="1"/>
</dbReference>
<dbReference type="Proteomes" id="UP000242243">
    <property type="component" value="Unassembled WGS sequence"/>
</dbReference>
<dbReference type="Pfam" id="PF01590">
    <property type="entry name" value="GAF"/>
    <property type="match status" value="1"/>
</dbReference>
<dbReference type="GO" id="GO:0043709">
    <property type="term" value="P:cell adhesion involved in single-species biofilm formation"/>
    <property type="evidence" value="ECO:0007669"/>
    <property type="project" value="TreeGrafter"/>
</dbReference>
<evidence type="ECO:0000259" key="2">
    <source>
        <dbReference type="PROSITE" id="PS50887"/>
    </source>
</evidence>
<dbReference type="Gene3D" id="3.30.450.40">
    <property type="match status" value="1"/>
</dbReference>
<dbReference type="AlphaFoldDB" id="A0A1I5MF45"/>
<dbReference type="Gene3D" id="3.30.70.270">
    <property type="match status" value="1"/>
</dbReference>
<dbReference type="PROSITE" id="PS50887">
    <property type="entry name" value="GGDEF"/>
    <property type="match status" value="1"/>
</dbReference>
<dbReference type="GO" id="GO:0005886">
    <property type="term" value="C:plasma membrane"/>
    <property type="evidence" value="ECO:0007669"/>
    <property type="project" value="TreeGrafter"/>
</dbReference>
<feature type="domain" description="GGDEF" evidence="2">
    <location>
        <begin position="363"/>
        <end position="499"/>
    </location>
</feature>
<feature type="transmembrane region" description="Helical" evidence="1">
    <location>
        <begin position="54"/>
        <end position="80"/>
    </location>
</feature>
<sequence>MTELIKWITFISIIALALNGVRFFLDNQRNRLLLFLFFSFSFLSFQSYSLDEYYLIVVLYLVTGMYTLNISGLIASSIVILIQHILLLDSSWVLFSLFIIMNVAIYLIGTKALNHFLQLREWKRKMYHNTKQLTIMKEITSAIQQTDELDRLLHIIVTSITAGHGLGFNRCLVFLNDNQTGTIHGMMGIGPVRGKEGFEKWNEIAAKKYRLTDLLERMDEEHIDPELNEIVSSLSFPLETNTLFYQALRDGEDRLLNLNATNDTILRELCDYFHMGDVLLVPMVYQNEKIGILLIDNPVTHKPITPEEIDNLMPLALQTAIAIHQLNMYQNIKQMSVTDGLTKLKNQRALKDDLAHIFSEKKPKFGMVMIDIDHFKHYNDTNGHLLGNVALEQLAKLLKDHISNIDQSYRFGGEEFSLIFMNVTPEETYQLAENIRELVEQTIFPNQELQPSSNLTISLGVSHTDLIEEQSEEAILHTSDQALYLAKSSGKNNTVLYQKEALS</sequence>
<dbReference type="SUPFAM" id="SSF55073">
    <property type="entry name" value="Nucleotide cyclase"/>
    <property type="match status" value="1"/>
</dbReference>
<dbReference type="RefSeq" id="WP_089830358.1">
    <property type="nucleotide sequence ID" value="NZ_BJWI01000027.1"/>
</dbReference>
<dbReference type="CDD" id="cd01949">
    <property type="entry name" value="GGDEF"/>
    <property type="match status" value="1"/>
</dbReference>
<dbReference type="STRING" id="306540.SAMN05421839_10562"/>
<dbReference type="GO" id="GO:0052621">
    <property type="term" value="F:diguanylate cyclase activity"/>
    <property type="evidence" value="ECO:0007669"/>
    <property type="project" value="TreeGrafter"/>
</dbReference>
<dbReference type="FunFam" id="3.30.70.270:FF:000001">
    <property type="entry name" value="Diguanylate cyclase domain protein"/>
    <property type="match status" value="1"/>
</dbReference>
<evidence type="ECO:0000256" key="1">
    <source>
        <dbReference type="SAM" id="Phobius"/>
    </source>
</evidence>
<organism evidence="3 4">
    <name type="scientific">Halolactibacillus halophilus</name>
    <dbReference type="NCBI Taxonomy" id="306540"/>
    <lineage>
        <taxon>Bacteria</taxon>
        <taxon>Bacillati</taxon>
        <taxon>Bacillota</taxon>
        <taxon>Bacilli</taxon>
        <taxon>Bacillales</taxon>
        <taxon>Bacillaceae</taxon>
        <taxon>Halolactibacillus</taxon>
    </lineage>
</organism>
<dbReference type="InterPro" id="IPR029787">
    <property type="entry name" value="Nucleotide_cyclase"/>
</dbReference>
<dbReference type="EMBL" id="FOXC01000005">
    <property type="protein sequence ID" value="SFP08214.1"/>
    <property type="molecule type" value="Genomic_DNA"/>
</dbReference>
<protein>
    <submittedName>
        <fullName evidence="3">Diguanylate cyclase (GGDEF) domain-containing protein</fullName>
    </submittedName>
</protein>
<dbReference type="InterPro" id="IPR003018">
    <property type="entry name" value="GAF"/>
</dbReference>
<dbReference type="PANTHER" id="PTHR45138">
    <property type="entry name" value="REGULATORY COMPONENTS OF SENSORY TRANSDUCTION SYSTEM"/>
    <property type="match status" value="1"/>
</dbReference>
<dbReference type="InterPro" id="IPR043128">
    <property type="entry name" value="Rev_trsase/Diguanyl_cyclase"/>
</dbReference>
<dbReference type="SUPFAM" id="SSF55781">
    <property type="entry name" value="GAF domain-like"/>
    <property type="match status" value="1"/>
</dbReference>
<feature type="transmembrane region" description="Helical" evidence="1">
    <location>
        <begin position="6"/>
        <end position="25"/>
    </location>
</feature>
<feature type="transmembrane region" description="Helical" evidence="1">
    <location>
        <begin position="32"/>
        <end position="48"/>
    </location>
</feature>
<dbReference type="InterPro" id="IPR000160">
    <property type="entry name" value="GGDEF_dom"/>
</dbReference>
<dbReference type="SMART" id="SM00267">
    <property type="entry name" value="GGDEF"/>
    <property type="match status" value="1"/>
</dbReference>
<dbReference type="Pfam" id="PF00990">
    <property type="entry name" value="GGDEF"/>
    <property type="match status" value="1"/>
</dbReference>
<evidence type="ECO:0000313" key="3">
    <source>
        <dbReference type="EMBL" id="SFP08214.1"/>
    </source>
</evidence>
<evidence type="ECO:0000313" key="4">
    <source>
        <dbReference type="Proteomes" id="UP000242243"/>
    </source>
</evidence>
<dbReference type="InterPro" id="IPR029016">
    <property type="entry name" value="GAF-like_dom_sf"/>
</dbReference>
<reference evidence="3 4" key="1">
    <citation type="submission" date="2016-10" db="EMBL/GenBank/DDBJ databases">
        <authorList>
            <person name="de Groot N.N."/>
        </authorList>
    </citation>
    <scope>NUCLEOTIDE SEQUENCE [LARGE SCALE GENOMIC DNA]</scope>
    <source>
        <strain evidence="3 4">DSM 17073</strain>
    </source>
</reference>
<gene>
    <name evidence="3" type="ORF">SAMN05421839_10562</name>
</gene>
<keyword evidence="1" id="KW-0812">Transmembrane</keyword>
<keyword evidence="1" id="KW-0472">Membrane</keyword>